<organism evidence="8 9">
    <name type="scientific">Candidatus Mediterraneibacter pullicola</name>
    <dbReference type="NCBI Taxonomy" id="2838682"/>
    <lineage>
        <taxon>Bacteria</taxon>
        <taxon>Bacillati</taxon>
        <taxon>Bacillota</taxon>
        <taxon>Clostridia</taxon>
        <taxon>Lachnospirales</taxon>
        <taxon>Lachnospiraceae</taxon>
        <taxon>Mediterraneibacter</taxon>
    </lineage>
</organism>
<keyword evidence="5 7" id="KW-1133">Transmembrane helix</keyword>
<keyword evidence="2 7" id="KW-1003">Cell membrane</keyword>
<dbReference type="AlphaFoldDB" id="A0A9D2KIU5"/>
<evidence type="ECO:0000256" key="6">
    <source>
        <dbReference type="ARBA" id="ARBA00023136"/>
    </source>
</evidence>
<dbReference type="Pfam" id="PF01790">
    <property type="entry name" value="LGT"/>
    <property type="match status" value="1"/>
</dbReference>
<dbReference type="PANTHER" id="PTHR30589:SF0">
    <property type="entry name" value="PHOSPHATIDYLGLYCEROL--PROLIPOPROTEIN DIACYLGLYCERYL TRANSFERASE"/>
    <property type="match status" value="1"/>
</dbReference>
<dbReference type="GO" id="GO:0005886">
    <property type="term" value="C:plasma membrane"/>
    <property type="evidence" value="ECO:0007669"/>
    <property type="project" value="UniProtKB-SubCell"/>
</dbReference>
<dbReference type="Proteomes" id="UP000824223">
    <property type="component" value="Unassembled WGS sequence"/>
</dbReference>
<sequence>MNYDISFPNIGIYLDHVGKSISVFGFEIAYYGIIIGSAILIGFLIATAEAKQTRQNPEDYLDMGIIGVIAGIAGARIYYVIFSWDMYKDNLLDIFNLREGGLAIYGGVIGAVIAVFVLARVKRLSPFQILDTVAMAILNGQMLGRWGNFFNREAFGGYTDSLFAMRLPLDAVRSSDVTEQMRAHIETIGGVDYIQVHPTFLYESAWCAVLLIILVLYRKHKKYEGELFLLYVFGYGLGRVWIEGLRTDQLLLPGIGLPVSQLLAGIIVVVAGGALLYLRKRHKGIPMMKSSKAYEPMPDKIEGQKPPKKKDRIFKFKEK</sequence>
<dbReference type="InterPro" id="IPR001640">
    <property type="entry name" value="Lgt"/>
</dbReference>
<dbReference type="EC" id="2.5.1.145" evidence="7"/>
<feature type="transmembrane region" description="Helical" evidence="7">
    <location>
        <begin position="28"/>
        <end position="48"/>
    </location>
</feature>
<comment type="function">
    <text evidence="7">Catalyzes the transfer of the diacylglyceryl group from phosphatidylglycerol to the sulfhydryl group of the N-terminal cysteine of a prolipoprotein, the first step in the formation of mature lipoproteins.</text>
</comment>
<evidence type="ECO:0000256" key="2">
    <source>
        <dbReference type="ARBA" id="ARBA00022475"/>
    </source>
</evidence>
<feature type="transmembrane region" description="Helical" evidence="7">
    <location>
        <begin position="262"/>
        <end position="278"/>
    </location>
</feature>
<comment type="caution">
    <text evidence="8">The sequence shown here is derived from an EMBL/GenBank/DDBJ whole genome shotgun (WGS) entry which is preliminary data.</text>
</comment>
<evidence type="ECO:0000313" key="9">
    <source>
        <dbReference type="Proteomes" id="UP000824223"/>
    </source>
</evidence>
<keyword evidence="6 7" id="KW-0472">Membrane</keyword>
<feature type="transmembrane region" description="Helical" evidence="7">
    <location>
        <begin position="60"/>
        <end position="82"/>
    </location>
</feature>
<reference evidence="8" key="2">
    <citation type="submission" date="2021-04" db="EMBL/GenBank/DDBJ databases">
        <authorList>
            <person name="Gilroy R."/>
        </authorList>
    </citation>
    <scope>NUCLEOTIDE SEQUENCE</scope>
    <source>
        <strain evidence="8">ChiSjej2B20-11307</strain>
    </source>
</reference>
<comment type="subcellular location">
    <subcellularLocation>
        <location evidence="7">Cell membrane</location>
        <topology evidence="7">Multi-pass membrane protein</topology>
    </subcellularLocation>
</comment>
<evidence type="ECO:0000256" key="3">
    <source>
        <dbReference type="ARBA" id="ARBA00022679"/>
    </source>
</evidence>
<dbReference type="PANTHER" id="PTHR30589">
    <property type="entry name" value="PROLIPOPROTEIN DIACYLGLYCERYL TRANSFERASE"/>
    <property type="match status" value="1"/>
</dbReference>
<protein>
    <recommendedName>
        <fullName evidence="7">Phosphatidylglycerol--prolipoprotein diacylglyceryl transferase</fullName>
        <ecNumber evidence="7">2.5.1.145</ecNumber>
    </recommendedName>
</protein>
<dbReference type="HAMAP" id="MF_01147">
    <property type="entry name" value="Lgt"/>
    <property type="match status" value="1"/>
</dbReference>
<proteinExistence type="inferred from homology"/>
<comment type="catalytic activity">
    <reaction evidence="7">
        <text>L-cysteinyl-[prolipoprotein] + a 1,2-diacyl-sn-glycero-3-phospho-(1'-sn-glycerol) = an S-1,2-diacyl-sn-glyceryl-L-cysteinyl-[prolipoprotein] + sn-glycerol 1-phosphate + H(+)</text>
        <dbReference type="Rhea" id="RHEA:56712"/>
        <dbReference type="Rhea" id="RHEA-COMP:14679"/>
        <dbReference type="Rhea" id="RHEA-COMP:14680"/>
        <dbReference type="ChEBI" id="CHEBI:15378"/>
        <dbReference type="ChEBI" id="CHEBI:29950"/>
        <dbReference type="ChEBI" id="CHEBI:57685"/>
        <dbReference type="ChEBI" id="CHEBI:64716"/>
        <dbReference type="ChEBI" id="CHEBI:140658"/>
        <dbReference type="EC" id="2.5.1.145"/>
    </reaction>
</comment>
<evidence type="ECO:0000313" key="8">
    <source>
        <dbReference type="EMBL" id="HJA07184.1"/>
    </source>
</evidence>
<evidence type="ECO:0000256" key="7">
    <source>
        <dbReference type="HAMAP-Rule" id="MF_01147"/>
    </source>
</evidence>
<dbReference type="GO" id="GO:0008961">
    <property type="term" value="F:phosphatidylglycerol-prolipoprotein diacylglyceryl transferase activity"/>
    <property type="evidence" value="ECO:0007669"/>
    <property type="project" value="UniProtKB-UniRule"/>
</dbReference>
<reference evidence="8" key="1">
    <citation type="journal article" date="2021" name="PeerJ">
        <title>Extensive microbial diversity within the chicken gut microbiome revealed by metagenomics and culture.</title>
        <authorList>
            <person name="Gilroy R."/>
            <person name="Ravi A."/>
            <person name="Getino M."/>
            <person name="Pursley I."/>
            <person name="Horton D.L."/>
            <person name="Alikhan N.F."/>
            <person name="Baker D."/>
            <person name="Gharbi K."/>
            <person name="Hall N."/>
            <person name="Watson M."/>
            <person name="Adriaenssens E.M."/>
            <person name="Foster-Nyarko E."/>
            <person name="Jarju S."/>
            <person name="Secka A."/>
            <person name="Antonio M."/>
            <person name="Oren A."/>
            <person name="Chaudhuri R.R."/>
            <person name="La Ragione R."/>
            <person name="Hildebrand F."/>
            <person name="Pallen M.J."/>
        </authorList>
    </citation>
    <scope>NUCLEOTIDE SEQUENCE</scope>
    <source>
        <strain evidence="8">ChiSjej2B20-11307</strain>
    </source>
</reference>
<gene>
    <name evidence="7 8" type="primary">lgt</name>
    <name evidence="8" type="ORF">H9798_08615</name>
</gene>
<dbReference type="EMBL" id="DXAK01000044">
    <property type="protein sequence ID" value="HJA07184.1"/>
    <property type="molecule type" value="Genomic_DNA"/>
</dbReference>
<accession>A0A9D2KIU5</accession>
<dbReference type="NCBIfam" id="TIGR00544">
    <property type="entry name" value="lgt"/>
    <property type="match status" value="1"/>
</dbReference>
<keyword evidence="4 7" id="KW-0812">Transmembrane</keyword>
<comment type="similarity">
    <text evidence="1 7">Belongs to the Lgt family.</text>
</comment>
<evidence type="ECO:0000256" key="5">
    <source>
        <dbReference type="ARBA" id="ARBA00022989"/>
    </source>
</evidence>
<feature type="binding site" evidence="7">
    <location>
        <position position="145"/>
    </location>
    <ligand>
        <name>a 1,2-diacyl-sn-glycero-3-phospho-(1'-sn-glycerol)</name>
        <dbReference type="ChEBI" id="CHEBI:64716"/>
    </ligand>
</feature>
<dbReference type="GO" id="GO:0042158">
    <property type="term" value="P:lipoprotein biosynthetic process"/>
    <property type="evidence" value="ECO:0007669"/>
    <property type="project" value="UniProtKB-UniRule"/>
</dbReference>
<feature type="transmembrane region" description="Helical" evidence="7">
    <location>
        <begin position="225"/>
        <end position="242"/>
    </location>
</feature>
<keyword evidence="3 7" id="KW-0808">Transferase</keyword>
<comment type="pathway">
    <text evidence="7">Protein modification; lipoprotein biosynthesis (diacylglyceryl transfer).</text>
</comment>
<feature type="transmembrane region" description="Helical" evidence="7">
    <location>
        <begin position="102"/>
        <end position="119"/>
    </location>
</feature>
<name>A0A9D2KIU5_9FIRM</name>
<evidence type="ECO:0000256" key="4">
    <source>
        <dbReference type="ARBA" id="ARBA00022692"/>
    </source>
</evidence>
<evidence type="ECO:0000256" key="1">
    <source>
        <dbReference type="ARBA" id="ARBA00007150"/>
    </source>
</evidence>
<dbReference type="PROSITE" id="PS01311">
    <property type="entry name" value="LGT"/>
    <property type="match status" value="1"/>
</dbReference>